<feature type="compositionally biased region" description="Basic and acidic residues" evidence="1">
    <location>
        <begin position="1"/>
        <end position="15"/>
    </location>
</feature>
<protein>
    <submittedName>
        <fullName evidence="2">Uncharacterized protein</fullName>
    </submittedName>
</protein>
<evidence type="ECO:0000313" key="3">
    <source>
        <dbReference type="Proteomes" id="UP000069850"/>
    </source>
</evidence>
<gene>
    <name evidence="2" type="ORF">MMAB1_0998</name>
</gene>
<name>A0A0X3BJ99_9EURY</name>
<organism evidence="2 3">
    <name type="scientific">Methanoculleus bourgensis</name>
    <dbReference type="NCBI Taxonomy" id="83986"/>
    <lineage>
        <taxon>Archaea</taxon>
        <taxon>Methanobacteriati</taxon>
        <taxon>Methanobacteriota</taxon>
        <taxon>Stenosarchaea group</taxon>
        <taxon>Methanomicrobia</taxon>
        <taxon>Methanomicrobiales</taxon>
        <taxon>Methanomicrobiaceae</taxon>
        <taxon>Methanoculleus</taxon>
    </lineage>
</organism>
<dbReference type="Proteomes" id="UP000069850">
    <property type="component" value="Chromosome 1"/>
</dbReference>
<accession>A0A0X3BJ99</accession>
<dbReference type="KEGG" id="mema:MMAB1_0998"/>
<feature type="region of interest" description="Disordered" evidence="1">
    <location>
        <begin position="1"/>
        <end position="56"/>
    </location>
</feature>
<sequence length="56" mass="5605">MDRGDYHPKGGDRGRGPPPPPPGAGAVALRYLGENPAQVGPGDVRPDSGGGQLTAD</sequence>
<reference evidence="2 3" key="1">
    <citation type="submission" date="2016-01" db="EMBL/GenBank/DDBJ databases">
        <authorList>
            <person name="Manzoor S."/>
        </authorList>
    </citation>
    <scope>NUCLEOTIDE SEQUENCE [LARGE SCALE GENOMIC DNA]</scope>
    <source>
        <strain evidence="2">Methanoculleus sp MAB1</strain>
    </source>
</reference>
<dbReference type="EMBL" id="LT158599">
    <property type="protein sequence ID" value="CVK32212.1"/>
    <property type="molecule type" value="Genomic_DNA"/>
</dbReference>
<proteinExistence type="predicted"/>
<evidence type="ECO:0000256" key="1">
    <source>
        <dbReference type="SAM" id="MobiDB-lite"/>
    </source>
</evidence>
<dbReference type="AlphaFoldDB" id="A0A0X3BJ99"/>
<evidence type="ECO:0000313" key="2">
    <source>
        <dbReference type="EMBL" id="CVK32212.1"/>
    </source>
</evidence>